<dbReference type="InterPro" id="IPR027414">
    <property type="entry name" value="GH95_N_dom"/>
</dbReference>
<keyword evidence="5" id="KW-1185">Reference proteome</keyword>
<dbReference type="InterPro" id="IPR008928">
    <property type="entry name" value="6-hairpin_glycosidase_sf"/>
</dbReference>
<dbReference type="SUPFAM" id="SSF48208">
    <property type="entry name" value="Six-hairpin glycosidases"/>
    <property type="match status" value="1"/>
</dbReference>
<dbReference type="EMBL" id="BRLB01000002">
    <property type="protein sequence ID" value="GKX28811.1"/>
    <property type="molecule type" value="Genomic_DNA"/>
</dbReference>
<dbReference type="InterPro" id="IPR049053">
    <property type="entry name" value="AFCA-like_C"/>
</dbReference>
<dbReference type="Proteomes" id="UP001144256">
    <property type="component" value="Unassembled WGS sequence"/>
</dbReference>
<dbReference type="InterPro" id="IPR016518">
    <property type="entry name" value="Alpha-L-fucosidase"/>
</dbReference>
<organism evidence="4 5">
    <name type="scientific">Vallitalea longa</name>
    <dbReference type="NCBI Taxonomy" id="2936439"/>
    <lineage>
        <taxon>Bacteria</taxon>
        <taxon>Bacillati</taxon>
        <taxon>Bacillota</taxon>
        <taxon>Clostridia</taxon>
        <taxon>Lachnospirales</taxon>
        <taxon>Vallitaleaceae</taxon>
        <taxon>Vallitalea</taxon>
    </lineage>
</organism>
<evidence type="ECO:0000259" key="2">
    <source>
        <dbReference type="Pfam" id="PF21307"/>
    </source>
</evidence>
<evidence type="ECO:0000259" key="1">
    <source>
        <dbReference type="Pfam" id="PF14498"/>
    </source>
</evidence>
<dbReference type="Pfam" id="PF21307">
    <property type="entry name" value="Glyco_hydro_95_C"/>
    <property type="match status" value="1"/>
</dbReference>
<protein>
    <recommendedName>
        <fullName evidence="6">Glycosyl hydrolase family 95 N-terminal domain-containing protein</fullName>
    </recommendedName>
</protein>
<proteinExistence type="predicted"/>
<evidence type="ECO:0008006" key="6">
    <source>
        <dbReference type="Google" id="ProtNLM"/>
    </source>
</evidence>
<sequence>MLNNTIWSDEPAKEWIEAYPIGNGSIGAMIYGNPVNEVIQLNEETLWSGKVLNEDKDFHWKNKLDTARKLLYQQKYNKADKYIEKNLLGHWNQTYLPFCELHMNYRRMESVQNYKRTLDLQNATVNISYNEGTKTFKRQLFASYKDNVIVFKMDCNQKNSINFDVFVSSELNSTKRVESDKTLIINGFSPIHQDPIYDISDNPIIYDNDNNESIEFEGKVYIEQTGGQVSKIKSNSTEGLQVINADNVVIYIAMATNFISFNKNPNTLIKNPSNITDGLINEVVNKKYDDVINEHIADYRNLYDRVEFRLYTATMDELTTRERIKRIQKGLEDINLHVLLFNYGRYLMISSSRGKSQPSTLQGIWNDNNMPPWCSNYTLNINTEMNYWPVLSCNLAECHEPLLNMIQELSVTGKEVAKGFSCRGWTSNHNSDIWRQSVQVKGSANYAFWPMGGPWLTYDLWEHYEFTQDKNFLKDIAFPIMKESAEFCLDWLIKDENGYLVTSPSTSPENQFYYRFHKCKTSIASTMDISIIWQVFTNLLTAASKLGINDDFIEHVKIAKERLFPYKIGRYGQLQEWSRDFREVHISHRHLSHLIGLYPGKRIDYFKDKKIIRACEKSIKRRVRNGNGWTGWSIAWKINLYARLHDGEKAYDNINYLIKTCTYENLFGKHKLSPLPFSKKGVFQIDSNFGLTAGVMEMLLQSHLGYIELLPALPKKWSIGSITGLRARGGYSVNLWWYNNELLKAEIIPDKDRCCKLKINKNVIVTCSNKNVIVHKNDDYLTWQGIGGQKYIIRVVKD</sequence>
<dbReference type="GO" id="GO:0005975">
    <property type="term" value="P:carbohydrate metabolic process"/>
    <property type="evidence" value="ECO:0007669"/>
    <property type="project" value="InterPro"/>
</dbReference>
<dbReference type="InterPro" id="IPR012341">
    <property type="entry name" value="6hp_glycosidase-like_sf"/>
</dbReference>
<feature type="domain" description="Alpha fucosidase A-like C-terminal" evidence="2">
    <location>
        <begin position="701"/>
        <end position="793"/>
    </location>
</feature>
<dbReference type="Pfam" id="PF22124">
    <property type="entry name" value="Glyco_hydro_95_cat"/>
    <property type="match status" value="1"/>
</dbReference>
<dbReference type="PANTHER" id="PTHR31084:SF0">
    <property type="entry name" value="ALPHA-L-FUCOSIDASE 2"/>
    <property type="match status" value="1"/>
</dbReference>
<name>A0A9W5YAA1_9FIRM</name>
<dbReference type="PANTHER" id="PTHR31084">
    <property type="entry name" value="ALPHA-L-FUCOSIDASE 2"/>
    <property type="match status" value="1"/>
</dbReference>
<reference evidence="4" key="1">
    <citation type="submission" date="2022-06" db="EMBL/GenBank/DDBJ databases">
        <title>Vallitalea longa sp. nov., an anaerobic bacterium isolated from marine sediment.</title>
        <authorList>
            <person name="Hirano S."/>
            <person name="Terahara T."/>
            <person name="Mori K."/>
            <person name="Hamada M."/>
            <person name="Matsumoto R."/>
            <person name="Kobayashi T."/>
        </authorList>
    </citation>
    <scope>NUCLEOTIDE SEQUENCE</scope>
    <source>
        <strain evidence="4">SH18-1</strain>
    </source>
</reference>
<gene>
    <name evidence="4" type="ORF">SH1V18_12910</name>
</gene>
<dbReference type="RefSeq" id="WP_281813603.1">
    <property type="nucleotide sequence ID" value="NZ_BRLB01000002.1"/>
</dbReference>
<dbReference type="Pfam" id="PF14498">
    <property type="entry name" value="Glyco_hyd_65N_2"/>
    <property type="match status" value="1"/>
</dbReference>
<evidence type="ECO:0000313" key="5">
    <source>
        <dbReference type="Proteomes" id="UP001144256"/>
    </source>
</evidence>
<evidence type="ECO:0000259" key="3">
    <source>
        <dbReference type="Pfam" id="PF22124"/>
    </source>
</evidence>
<dbReference type="GO" id="GO:0004560">
    <property type="term" value="F:alpha-L-fucosidase activity"/>
    <property type="evidence" value="ECO:0007669"/>
    <property type="project" value="InterPro"/>
</dbReference>
<evidence type="ECO:0000313" key="4">
    <source>
        <dbReference type="EMBL" id="GKX28811.1"/>
    </source>
</evidence>
<dbReference type="PIRSF" id="PIRSF007663">
    <property type="entry name" value="UCP007663"/>
    <property type="match status" value="1"/>
</dbReference>
<feature type="domain" description="Glycosyl hydrolase family 95 N-terminal" evidence="1">
    <location>
        <begin position="6"/>
        <end position="258"/>
    </location>
</feature>
<feature type="domain" description="Glycosyl hydrolase family 95 catalytic" evidence="3">
    <location>
        <begin position="287"/>
        <end position="699"/>
    </location>
</feature>
<dbReference type="AlphaFoldDB" id="A0A9W5YAA1"/>
<dbReference type="Gene3D" id="1.50.10.10">
    <property type="match status" value="1"/>
</dbReference>
<comment type="caution">
    <text evidence="4">The sequence shown here is derived from an EMBL/GenBank/DDBJ whole genome shotgun (WGS) entry which is preliminary data.</text>
</comment>
<dbReference type="InterPro" id="IPR054363">
    <property type="entry name" value="GH95_cat"/>
</dbReference>
<accession>A0A9W5YAA1</accession>